<evidence type="ECO:0000256" key="3">
    <source>
        <dbReference type="ARBA" id="ARBA00022829"/>
    </source>
</evidence>
<keyword evidence="1" id="KW-0963">Cytoplasm</keyword>
<dbReference type="PANTHER" id="PTHR34298">
    <property type="entry name" value="SEGREGATION AND CONDENSATION PROTEIN B"/>
    <property type="match status" value="1"/>
</dbReference>
<organism evidence="6 7">
    <name type="scientific">Flaviaesturariibacter amylovorans</name>
    <dbReference type="NCBI Taxonomy" id="1084520"/>
    <lineage>
        <taxon>Bacteria</taxon>
        <taxon>Pseudomonadati</taxon>
        <taxon>Bacteroidota</taxon>
        <taxon>Chitinophagia</taxon>
        <taxon>Chitinophagales</taxon>
        <taxon>Chitinophagaceae</taxon>
        <taxon>Flaviaestuariibacter</taxon>
    </lineage>
</organism>
<dbReference type="Gene3D" id="1.10.10.10">
    <property type="entry name" value="Winged helix-like DNA-binding domain superfamily/Winged helix DNA-binding domain"/>
    <property type="match status" value="2"/>
</dbReference>
<evidence type="ECO:0000313" key="6">
    <source>
        <dbReference type="EMBL" id="GAA4344189.1"/>
    </source>
</evidence>
<evidence type="ECO:0008006" key="8">
    <source>
        <dbReference type="Google" id="ProtNLM"/>
    </source>
</evidence>
<dbReference type="PANTHER" id="PTHR34298:SF2">
    <property type="entry name" value="SEGREGATION AND CONDENSATION PROTEIN B"/>
    <property type="match status" value="1"/>
</dbReference>
<keyword evidence="7" id="KW-1185">Reference proteome</keyword>
<dbReference type="EMBL" id="BAABGY010000018">
    <property type="protein sequence ID" value="GAA4344189.1"/>
    <property type="molecule type" value="Genomic_DNA"/>
</dbReference>
<gene>
    <name evidence="6" type="ORF">GCM10023184_45170</name>
</gene>
<dbReference type="Pfam" id="PF04079">
    <property type="entry name" value="SMC_ScpB"/>
    <property type="match status" value="1"/>
</dbReference>
<comment type="caution">
    <text evidence="6">The sequence shown here is derived from an EMBL/GenBank/DDBJ whole genome shotgun (WGS) entry which is preliminary data.</text>
</comment>
<dbReference type="RefSeq" id="WP_345258285.1">
    <property type="nucleotide sequence ID" value="NZ_BAABGY010000018.1"/>
</dbReference>
<feature type="compositionally biased region" description="Acidic residues" evidence="5">
    <location>
        <begin position="255"/>
        <end position="267"/>
    </location>
</feature>
<evidence type="ECO:0000256" key="2">
    <source>
        <dbReference type="ARBA" id="ARBA00022618"/>
    </source>
</evidence>
<feature type="compositionally biased region" description="Acidic residues" evidence="5">
    <location>
        <begin position="295"/>
        <end position="335"/>
    </location>
</feature>
<evidence type="ECO:0000256" key="1">
    <source>
        <dbReference type="ARBA" id="ARBA00022490"/>
    </source>
</evidence>
<dbReference type="InterPro" id="IPR036390">
    <property type="entry name" value="WH_DNA-bd_sf"/>
</dbReference>
<proteinExistence type="predicted"/>
<sequence>MEISSLIPHIESLIFASDKPLMPAEITELINQAFGFMEDKVLEEQVTAALEGIVEKYSSEFYPFEVRMSGGGWQFLTKKEFHKTVAQLNGEKFLKRLSAAALETLAIIAYKQPITKGEIETIRGVSSDYSVQKLLEKELIVISGRNEKMPGHPLVYATSKSFMDYFGINSPSDLPKIREVLAEQAVQATLINPEDFHTSGLAVTDDGELIEEQPGTGASDEALPQQTVINGKVVDEATGEVIGDEPAAPATGGDGTDEGGSEAGDDNVPEHTSPEGSEDTYDSSAAAATSSPEAATEDDLADEEEKEEDDASGTDATALEEEELSEADFPDDEQEEIRIDETSDEIIFTTDDLDGALPADLGSGKPDSDDPLADDDSPANKDIPDAP</sequence>
<feature type="region of interest" description="Disordered" evidence="5">
    <location>
        <begin position="240"/>
        <end position="387"/>
    </location>
</feature>
<reference evidence="7" key="1">
    <citation type="journal article" date="2019" name="Int. J. Syst. Evol. Microbiol.">
        <title>The Global Catalogue of Microorganisms (GCM) 10K type strain sequencing project: providing services to taxonomists for standard genome sequencing and annotation.</title>
        <authorList>
            <consortium name="The Broad Institute Genomics Platform"/>
            <consortium name="The Broad Institute Genome Sequencing Center for Infectious Disease"/>
            <person name="Wu L."/>
            <person name="Ma J."/>
        </authorList>
    </citation>
    <scope>NUCLEOTIDE SEQUENCE [LARGE SCALE GENOMIC DNA]</scope>
    <source>
        <strain evidence="7">JCM 17919</strain>
    </source>
</reference>
<evidence type="ECO:0000256" key="4">
    <source>
        <dbReference type="ARBA" id="ARBA00023306"/>
    </source>
</evidence>
<keyword evidence="3" id="KW-0159">Chromosome partition</keyword>
<dbReference type="SUPFAM" id="SSF46785">
    <property type="entry name" value="Winged helix' DNA-binding domain"/>
    <property type="match status" value="2"/>
</dbReference>
<evidence type="ECO:0000313" key="7">
    <source>
        <dbReference type="Proteomes" id="UP001501725"/>
    </source>
</evidence>
<feature type="compositionally biased region" description="Basic and acidic residues" evidence="5">
    <location>
        <begin position="378"/>
        <end position="387"/>
    </location>
</feature>
<keyword evidence="4" id="KW-0131">Cell cycle</keyword>
<keyword evidence="2" id="KW-0132">Cell division</keyword>
<name>A0ABP8HTN2_9BACT</name>
<dbReference type="InterPro" id="IPR005234">
    <property type="entry name" value="ScpB_csome_segregation"/>
</dbReference>
<dbReference type="NCBIfam" id="TIGR00281">
    <property type="entry name" value="SMC-Scp complex subunit ScpB"/>
    <property type="match status" value="1"/>
</dbReference>
<dbReference type="InterPro" id="IPR036388">
    <property type="entry name" value="WH-like_DNA-bd_sf"/>
</dbReference>
<dbReference type="Proteomes" id="UP001501725">
    <property type="component" value="Unassembled WGS sequence"/>
</dbReference>
<feature type="compositionally biased region" description="Low complexity" evidence="5">
    <location>
        <begin position="282"/>
        <end position="294"/>
    </location>
</feature>
<accession>A0ABP8HTN2</accession>
<protein>
    <recommendedName>
        <fullName evidence="8">SMC-Scp complex subunit ScpB</fullName>
    </recommendedName>
</protein>
<evidence type="ECO:0000256" key="5">
    <source>
        <dbReference type="SAM" id="MobiDB-lite"/>
    </source>
</evidence>